<comment type="caution">
    <text evidence="3">The sequence shown here is derived from an EMBL/GenBank/DDBJ whole genome shotgun (WGS) entry which is preliminary data.</text>
</comment>
<dbReference type="Gene3D" id="3.10.310.30">
    <property type="match status" value="1"/>
</dbReference>
<dbReference type="Pfam" id="PF01368">
    <property type="entry name" value="DHH"/>
    <property type="match status" value="1"/>
</dbReference>
<dbReference type="OrthoDB" id="9803668at2"/>
<dbReference type="Gene3D" id="3.90.1640.10">
    <property type="entry name" value="inorganic pyrophosphatase (n-terminal core)"/>
    <property type="match status" value="1"/>
</dbReference>
<dbReference type="STRING" id="1121485.GCA_000426485_02554"/>
<gene>
    <name evidence="3" type="ORF">E2605_05475</name>
</gene>
<organism evidence="3 4">
    <name type="scientific">Dysgonomonas capnocytophagoides</name>
    <dbReference type="NCBI Taxonomy" id="45254"/>
    <lineage>
        <taxon>Bacteria</taxon>
        <taxon>Pseudomonadati</taxon>
        <taxon>Bacteroidota</taxon>
        <taxon>Bacteroidia</taxon>
        <taxon>Bacteroidales</taxon>
        <taxon>Dysgonomonadaceae</taxon>
        <taxon>Dysgonomonas</taxon>
    </lineage>
</organism>
<dbReference type="EMBL" id="SOML01000002">
    <property type="protein sequence ID" value="TFD98070.1"/>
    <property type="molecule type" value="Genomic_DNA"/>
</dbReference>
<dbReference type="Pfam" id="PF02272">
    <property type="entry name" value="DHHA1"/>
    <property type="match status" value="1"/>
</dbReference>
<dbReference type="InterPro" id="IPR001667">
    <property type="entry name" value="DDH_dom"/>
</dbReference>
<protein>
    <submittedName>
        <fullName evidence="3">Bifunctional oligoribonuclease/PAP phosphatase NrnA</fullName>
    </submittedName>
</protein>
<dbReference type="RefSeq" id="WP_134435760.1">
    <property type="nucleotide sequence ID" value="NZ_JAWZLG010000068.1"/>
</dbReference>
<dbReference type="GO" id="GO:0003676">
    <property type="term" value="F:nucleic acid binding"/>
    <property type="evidence" value="ECO:0007669"/>
    <property type="project" value="InterPro"/>
</dbReference>
<accession>A0A4Y8LAL3</accession>
<dbReference type="AlphaFoldDB" id="A0A4Y8LAL3"/>
<dbReference type="PANTHER" id="PTHR47618:SF1">
    <property type="entry name" value="BIFUNCTIONAL OLIGORIBONUCLEASE AND PAP PHOSPHATASE NRNA"/>
    <property type="match status" value="1"/>
</dbReference>
<name>A0A4Y8LAL3_9BACT</name>
<evidence type="ECO:0000313" key="3">
    <source>
        <dbReference type="EMBL" id="TFD98070.1"/>
    </source>
</evidence>
<dbReference type="InterPro" id="IPR051319">
    <property type="entry name" value="Oligoribo/pAp-PDE_c-di-AMP_PDE"/>
</dbReference>
<dbReference type="InterPro" id="IPR003156">
    <property type="entry name" value="DHHA1_dom"/>
</dbReference>
<dbReference type="PANTHER" id="PTHR47618">
    <property type="entry name" value="BIFUNCTIONAL OLIGORIBONUCLEASE AND PAP PHOSPHATASE NRNA"/>
    <property type="match status" value="1"/>
</dbReference>
<evidence type="ECO:0000259" key="2">
    <source>
        <dbReference type="Pfam" id="PF02272"/>
    </source>
</evidence>
<feature type="domain" description="DHHA1" evidence="2">
    <location>
        <begin position="256"/>
        <end position="338"/>
    </location>
</feature>
<proteinExistence type="predicted"/>
<dbReference type="InterPro" id="IPR038763">
    <property type="entry name" value="DHH_sf"/>
</dbReference>
<evidence type="ECO:0000313" key="4">
    <source>
        <dbReference type="Proteomes" id="UP000297861"/>
    </source>
</evidence>
<sequence length="352" mass="39581">MFSKIIAQEKINKVADLIDKADKAVIVTHVSPDGDAIGSSLGLYHYLQDSGMEATVIVPNEFPYFLKWMKGAKDVLIHEKYPDFAAQLIADADMIFCLDFNVLSRIKAVGDLVKESKAKKVLIDHHPDPADFCDVTISHPEISSTSELIFRLICRMGDFEQMSKDSAESIYTGMMTDTGAFTYNSNSPEIYYIIGQLLLKGIDKDYIYSKVYHSYTADRYRMMGHTLSERMKIYENYGAALIWLNKDDQIKYHSQKGDTEGFANLPLSISGITFSVFLRQDTEKDMIKISLRSQGTFPCNTFAAQCFNGGGHLNASGGEFYGSLAEAIELFENTLDEYAELLITNKNNLDKR</sequence>
<reference evidence="3 4" key="1">
    <citation type="submission" date="2019-03" db="EMBL/GenBank/DDBJ databases">
        <title>San Antonio Military Medical Center submission to MRSN (WRAIR), pending publication.</title>
        <authorList>
            <person name="Blyth D.M."/>
            <person name="Mccarthy S.L."/>
            <person name="Schall S.E."/>
            <person name="Stam J.A."/>
            <person name="Ong A.C."/>
            <person name="Mcgann P.T."/>
        </authorList>
    </citation>
    <scope>NUCLEOTIDE SEQUENCE [LARGE SCALE GENOMIC DNA]</scope>
    <source>
        <strain evidence="3 4">MRSN571793</strain>
    </source>
</reference>
<keyword evidence="4" id="KW-1185">Reference proteome</keyword>
<evidence type="ECO:0000259" key="1">
    <source>
        <dbReference type="Pfam" id="PF01368"/>
    </source>
</evidence>
<feature type="domain" description="DDH" evidence="1">
    <location>
        <begin position="24"/>
        <end position="174"/>
    </location>
</feature>
<dbReference type="Proteomes" id="UP000297861">
    <property type="component" value="Unassembled WGS sequence"/>
</dbReference>
<dbReference type="SUPFAM" id="SSF64182">
    <property type="entry name" value="DHH phosphoesterases"/>
    <property type="match status" value="1"/>
</dbReference>